<feature type="transmembrane region" description="Helical" evidence="6">
    <location>
        <begin position="389"/>
        <end position="408"/>
    </location>
</feature>
<evidence type="ECO:0000256" key="1">
    <source>
        <dbReference type="ARBA" id="ARBA00004651"/>
    </source>
</evidence>
<feature type="transmembrane region" description="Helical" evidence="6">
    <location>
        <begin position="88"/>
        <end position="107"/>
    </location>
</feature>
<evidence type="ECO:0000313" key="7">
    <source>
        <dbReference type="EMBL" id="QMS85075.1"/>
    </source>
</evidence>
<evidence type="ECO:0000256" key="6">
    <source>
        <dbReference type="SAM" id="Phobius"/>
    </source>
</evidence>
<feature type="transmembrane region" description="Helical" evidence="6">
    <location>
        <begin position="113"/>
        <end position="132"/>
    </location>
</feature>
<name>A0A7L7KR67_9MOLU</name>
<feature type="transmembrane region" description="Helical" evidence="6">
    <location>
        <begin position="188"/>
        <end position="211"/>
    </location>
</feature>
<dbReference type="InterPro" id="IPR036259">
    <property type="entry name" value="MFS_trans_sf"/>
</dbReference>
<dbReference type="Pfam" id="PF13347">
    <property type="entry name" value="MFS_2"/>
    <property type="match status" value="1"/>
</dbReference>
<keyword evidence="3 6" id="KW-0812">Transmembrane</keyword>
<sequence>MDTTIKVKNRASFWQLFGFAGNNAATNALFVLISGSMFLAYGADIYGFSTVTLGFLAGGTRIFDAITDPIIGVMVDKTNTKLGRFRPWMIAGSILSNIMFLLLFWGLKTGTDGGNFFLLLGVYVIWVIGYTFQTSISKAGQNVLTSDPKQRTTLNAISGLFTMIVFMTGMILYPILVPEGFTNVAENWQSLALVMVGLQLLFTIFALVGIWKKDVPENYLSVATSTEKPKVKDYVEMFKNNKALQMLVVAASTNKVTLTIGQGLVVFFYAYVVLNPEMQSTVTPTTIIFMLLATFSVLAYTHKRGRKTSFTHLSWGAFIWGFIAIGLVALAPSNFLMLVFVLGINSYFMGGTDLNVIPMIGDAADYENYNTGKFIPGMIGTAFSFIDKLVSSLGSVISGVLLAAFGFVSLTETEPTPLLFWGILITYFAFPALGHLASVIAMKYYPLDNEMMEKMHKELDARLNPTADIGDTLQNIELE</sequence>
<gene>
    <name evidence="7" type="ORF">G4Z02_04740</name>
</gene>
<keyword evidence="5 6" id="KW-0472">Membrane</keyword>
<evidence type="ECO:0000256" key="3">
    <source>
        <dbReference type="ARBA" id="ARBA00022692"/>
    </source>
</evidence>
<dbReference type="GO" id="GO:0015293">
    <property type="term" value="F:symporter activity"/>
    <property type="evidence" value="ECO:0007669"/>
    <property type="project" value="InterPro"/>
</dbReference>
<dbReference type="SUPFAM" id="SSF103473">
    <property type="entry name" value="MFS general substrate transporter"/>
    <property type="match status" value="1"/>
</dbReference>
<dbReference type="EMBL" id="CP048914">
    <property type="protein sequence ID" value="QMS85075.1"/>
    <property type="molecule type" value="Genomic_DNA"/>
</dbReference>
<dbReference type="PANTHER" id="PTHR11328">
    <property type="entry name" value="MAJOR FACILITATOR SUPERFAMILY DOMAIN-CONTAINING PROTEIN"/>
    <property type="match status" value="1"/>
</dbReference>
<feature type="transmembrane region" description="Helical" evidence="6">
    <location>
        <begin position="45"/>
        <end position="67"/>
    </location>
</feature>
<dbReference type="KEGG" id="xcl:G4Z02_04740"/>
<dbReference type="InterPro" id="IPR018043">
    <property type="entry name" value="Na/Gal_symport_CS"/>
</dbReference>
<evidence type="ECO:0000256" key="4">
    <source>
        <dbReference type="ARBA" id="ARBA00022989"/>
    </source>
</evidence>
<dbReference type="Gene3D" id="1.20.1250.20">
    <property type="entry name" value="MFS general substrate transporter like domains"/>
    <property type="match status" value="1"/>
</dbReference>
<dbReference type="PROSITE" id="PS00872">
    <property type="entry name" value="NA_GALACTOSIDE_SYMP"/>
    <property type="match status" value="1"/>
</dbReference>
<dbReference type="GO" id="GO:0008643">
    <property type="term" value="P:carbohydrate transport"/>
    <property type="evidence" value="ECO:0007669"/>
    <property type="project" value="InterPro"/>
</dbReference>
<feature type="transmembrane region" description="Helical" evidence="6">
    <location>
        <begin position="247"/>
        <end position="270"/>
    </location>
</feature>
<evidence type="ECO:0000313" key="8">
    <source>
        <dbReference type="Proteomes" id="UP000514720"/>
    </source>
</evidence>
<keyword evidence="4 6" id="KW-1133">Transmembrane helix</keyword>
<accession>A0A7L7KR67</accession>
<organism evidence="7 8">
    <name type="scientific">Candidatus Xianfuyuplasma coldseepsis</name>
    <dbReference type="NCBI Taxonomy" id="2782163"/>
    <lineage>
        <taxon>Bacteria</taxon>
        <taxon>Bacillati</taxon>
        <taxon>Mycoplasmatota</taxon>
        <taxon>Mollicutes</taxon>
        <taxon>Candidatus Izemoplasmatales</taxon>
        <taxon>Candidatus Izemoplasmataceae</taxon>
        <taxon>Candidatus Xianfuyuplasma</taxon>
    </lineage>
</organism>
<evidence type="ECO:0000256" key="2">
    <source>
        <dbReference type="ARBA" id="ARBA00022475"/>
    </source>
</evidence>
<protein>
    <recommendedName>
        <fullName evidence="9">MFS transporter</fullName>
    </recommendedName>
</protein>
<comment type="subcellular location">
    <subcellularLocation>
        <location evidence="1">Cell membrane</location>
        <topology evidence="1">Multi-pass membrane protein</topology>
    </subcellularLocation>
</comment>
<dbReference type="RefSeq" id="WP_258876844.1">
    <property type="nucleotide sequence ID" value="NZ_CP048914.1"/>
</dbReference>
<dbReference type="InterPro" id="IPR039672">
    <property type="entry name" value="MFS_2"/>
</dbReference>
<evidence type="ECO:0000256" key="5">
    <source>
        <dbReference type="ARBA" id="ARBA00023136"/>
    </source>
</evidence>
<reference evidence="7 8" key="1">
    <citation type="submission" date="2020-02" db="EMBL/GenBank/DDBJ databases">
        <authorList>
            <person name="Zheng R.K."/>
            <person name="Sun C.M."/>
        </authorList>
    </citation>
    <scope>NUCLEOTIDE SEQUENCE [LARGE SCALE GENOMIC DNA]</scope>
    <source>
        <strain evidence="8">zrk13</strain>
    </source>
</reference>
<dbReference type="GO" id="GO:0006814">
    <property type="term" value="P:sodium ion transport"/>
    <property type="evidence" value="ECO:0007669"/>
    <property type="project" value="InterPro"/>
</dbReference>
<dbReference type="AlphaFoldDB" id="A0A7L7KR67"/>
<evidence type="ECO:0008006" key="9">
    <source>
        <dbReference type="Google" id="ProtNLM"/>
    </source>
</evidence>
<keyword evidence="2" id="KW-1003">Cell membrane</keyword>
<dbReference type="PANTHER" id="PTHR11328:SF28">
    <property type="entry name" value="MAJOR FACILITATOR SUPERFAMILY DOMAIN-CONTAINING PROTEIN 12"/>
    <property type="match status" value="1"/>
</dbReference>
<feature type="transmembrane region" description="Helical" evidence="6">
    <location>
        <begin position="153"/>
        <end position="176"/>
    </location>
</feature>
<dbReference type="GO" id="GO:0005886">
    <property type="term" value="C:plasma membrane"/>
    <property type="evidence" value="ECO:0007669"/>
    <property type="project" value="UniProtKB-SubCell"/>
</dbReference>
<dbReference type="Proteomes" id="UP000514720">
    <property type="component" value="Chromosome"/>
</dbReference>
<proteinExistence type="predicted"/>
<feature type="transmembrane region" description="Helical" evidence="6">
    <location>
        <begin position="282"/>
        <end position="301"/>
    </location>
</feature>
<feature type="transmembrane region" description="Helical" evidence="6">
    <location>
        <begin position="420"/>
        <end position="445"/>
    </location>
</feature>
<feature type="transmembrane region" description="Helical" evidence="6">
    <location>
        <begin position="12"/>
        <end position="33"/>
    </location>
</feature>
<keyword evidence="8" id="KW-1185">Reference proteome</keyword>